<dbReference type="Gene3D" id="2.60.60.40">
    <property type="match status" value="1"/>
</dbReference>
<proteinExistence type="predicted"/>
<evidence type="ECO:0000256" key="1">
    <source>
        <dbReference type="SAM" id="MobiDB-lite"/>
    </source>
</evidence>
<reference evidence="3" key="1">
    <citation type="submission" date="2022-08" db="EMBL/GenBank/DDBJ databases">
        <title>Whole genome sequencing of non-tuberculosis mycobacteria type-strains.</title>
        <authorList>
            <person name="Igarashi Y."/>
            <person name="Osugi A."/>
            <person name="Mitarai S."/>
        </authorList>
    </citation>
    <scope>NUCLEOTIDE SEQUENCE</scope>
    <source>
        <strain evidence="3">JCM 16369</strain>
    </source>
</reference>
<accession>A0ABY3TF21</accession>
<feature type="compositionally biased region" description="Low complexity" evidence="1">
    <location>
        <begin position="24"/>
        <end position="51"/>
    </location>
</feature>
<organism evidence="3 4">
    <name type="scientific">Mycolicibacterium crocinum</name>
    <dbReference type="NCBI Taxonomy" id="388459"/>
    <lineage>
        <taxon>Bacteria</taxon>
        <taxon>Bacillati</taxon>
        <taxon>Actinomycetota</taxon>
        <taxon>Actinomycetes</taxon>
        <taxon>Mycobacteriales</taxon>
        <taxon>Mycobacteriaceae</taxon>
        <taxon>Mycolicibacterium</taxon>
    </lineage>
</organism>
<name>A0ABY3TF21_9MYCO</name>
<evidence type="ECO:0000313" key="4">
    <source>
        <dbReference type="Proteomes" id="UP001055337"/>
    </source>
</evidence>
<dbReference type="Pfam" id="PF16841">
    <property type="entry name" value="CBM60"/>
    <property type="match status" value="1"/>
</dbReference>
<evidence type="ECO:0000313" key="3">
    <source>
        <dbReference type="EMBL" id="ULN39292.1"/>
    </source>
</evidence>
<dbReference type="RefSeq" id="WP_240176264.1">
    <property type="nucleotide sequence ID" value="NZ_CP092362.2"/>
</dbReference>
<dbReference type="EMBL" id="CP092362">
    <property type="protein sequence ID" value="ULN39292.1"/>
    <property type="molecule type" value="Genomic_DNA"/>
</dbReference>
<sequence>MALGIGSALMAGGVAHADSTGSDSAPSSAGRSAQAGSARAARHSAAGQSAPRSGSRTSAKAENPQPAGPKSVTVTRTAAPAGGAAGGDDTVSAPVPSAVAPAAAFADDVATTQTVAVARSTASPASSVNAIIGATRTALESLLHNVKPPTLPPPPQLLLSLLAWARKEFDSLFSTPTGTSTGESTAATPGTVTSGTTTVVIEGETLTVTPAKAGSIYSDTAASGRKALLLSTNSTANKTLSLPSATGLVIRARGDQYNGAPLMTVSVDGVVVATTQVSATSWTDYSIPVSLAAGTHTISIAFTNDLRQSASKDRNLRIDKITVVASATSTPPSTQTPPYFQAADWLWKPIVANPVIAANSATWVKYLSATNAQHVADLYDSGVTLVSATQITASTPRYDVKFTEPWGSDPFGSYTVAIPVGLNLPTGSDRQIAILDPTTGKAYGLWQATYDSATNTWSAAWGGMTALSGNGIDTSGSATATNIARYAGVITTAEFSAAVAANTGINHALFISSDIAGALFAGPATKSDGTNIAGVATPIPEGTRIQLDPSINVDAIPGISDAEKVIAKTLQTYGAYVGDQGGARMAFVFEVAPDATSPTNPGAVWTGAGLSWDYYDMAAIPWSQLRVLANWDGS</sequence>
<evidence type="ECO:0000259" key="2">
    <source>
        <dbReference type="Pfam" id="PF16841"/>
    </source>
</evidence>
<feature type="domain" description="Carbohydrate binding module xylan-binding" evidence="2">
    <location>
        <begin position="248"/>
        <end position="325"/>
    </location>
</feature>
<dbReference type="InterPro" id="IPR031768">
    <property type="entry name" value="CBM60_xylan-bd"/>
</dbReference>
<dbReference type="Proteomes" id="UP001055337">
    <property type="component" value="Chromosome"/>
</dbReference>
<feature type="region of interest" description="Disordered" evidence="1">
    <location>
        <begin position="14"/>
        <end position="73"/>
    </location>
</feature>
<dbReference type="InterPro" id="IPR008979">
    <property type="entry name" value="Galactose-bd-like_sf"/>
</dbReference>
<dbReference type="SUPFAM" id="SSF49785">
    <property type="entry name" value="Galactose-binding domain-like"/>
    <property type="match status" value="1"/>
</dbReference>
<protein>
    <recommendedName>
        <fullName evidence="2">Carbohydrate binding module xylan-binding domain-containing protein</fullName>
    </recommendedName>
</protein>
<gene>
    <name evidence="3" type="ORF">MI149_16120</name>
</gene>
<keyword evidence="4" id="KW-1185">Reference proteome</keyword>